<evidence type="ECO:0000256" key="1">
    <source>
        <dbReference type="SAM" id="MobiDB-lite"/>
    </source>
</evidence>
<reference evidence="2 3" key="1">
    <citation type="submission" date="2023-07" db="EMBL/GenBank/DDBJ databases">
        <title>Genomic Encyclopedia of Type Strains, Phase IV (KMG-IV): sequencing the most valuable type-strain genomes for metagenomic binning, comparative biology and taxonomic classification.</title>
        <authorList>
            <person name="Goeker M."/>
        </authorList>
    </citation>
    <scope>NUCLEOTIDE SEQUENCE [LARGE SCALE GENOMIC DNA]</scope>
    <source>
        <strain evidence="2 3">B6-8</strain>
    </source>
</reference>
<accession>A0ABU0HCG7</accession>
<name>A0ABU0HCG7_9HYPH</name>
<dbReference type="EMBL" id="JAUSVO010000007">
    <property type="protein sequence ID" value="MDQ0440014.1"/>
    <property type="molecule type" value="Genomic_DNA"/>
</dbReference>
<sequence length="42" mass="4667">MERHDKTARPGFPDGNPSNSPAFRNSLTSRVMDKPVLRLEAA</sequence>
<proteinExistence type="predicted"/>
<organism evidence="2 3">
    <name type="scientific">Kaistia dalseonensis</name>
    <dbReference type="NCBI Taxonomy" id="410840"/>
    <lineage>
        <taxon>Bacteria</taxon>
        <taxon>Pseudomonadati</taxon>
        <taxon>Pseudomonadota</taxon>
        <taxon>Alphaproteobacteria</taxon>
        <taxon>Hyphomicrobiales</taxon>
        <taxon>Kaistiaceae</taxon>
        <taxon>Kaistia</taxon>
    </lineage>
</organism>
<feature type="region of interest" description="Disordered" evidence="1">
    <location>
        <begin position="1"/>
        <end position="29"/>
    </location>
</feature>
<dbReference type="Proteomes" id="UP001241603">
    <property type="component" value="Unassembled WGS sequence"/>
</dbReference>
<evidence type="ECO:0000313" key="2">
    <source>
        <dbReference type="EMBL" id="MDQ0440014.1"/>
    </source>
</evidence>
<evidence type="ECO:0000313" key="3">
    <source>
        <dbReference type="Proteomes" id="UP001241603"/>
    </source>
</evidence>
<feature type="compositionally biased region" description="Polar residues" evidence="1">
    <location>
        <begin position="16"/>
        <end position="29"/>
    </location>
</feature>
<comment type="caution">
    <text evidence="2">The sequence shown here is derived from an EMBL/GenBank/DDBJ whole genome shotgun (WGS) entry which is preliminary data.</text>
</comment>
<keyword evidence="3" id="KW-1185">Reference proteome</keyword>
<gene>
    <name evidence="2" type="ORF">QO014_004427</name>
</gene>
<protein>
    <submittedName>
        <fullName evidence="2">Uncharacterized protein</fullName>
    </submittedName>
</protein>